<dbReference type="InterPro" id="IPR036412">
    <property type="entry name" value="HAD-like_sf"/>
</dbReference>
<dbReference type="SFLD" id="SFLDS00003">
    <property type="entry name" value="Haloacid_Dehalogenase"/>
    <property type="match status" value="1"/>
</dbReference>
<dbReference type="PANTHER" id="PTHR46470:SF3">
    <property type="entry name" value="N-ACYLNEURAMINATE-9-PHOSPHATASE"/>
    <property type="match status" value="1"/>
</dbReference>
<proteinExistence type="predicted"/>
<name>A0A7S0WQT8_9CHLO</name>
<dbReference type="AlphaFoldDB" id="A0A7S0WQT8"/>
<gene>
    <name evidence="4" type="ORF">POBO1169_LOCUS14317</name>
</gene>
<dbReference type="NCBIfam" id="TIGR01549">
    <property type="entry name" value="HAD-SF-IA-v1"/>
    <property type="match status" value="1"/>
</dbReference>
<dbReference type="GO" id="GO:0046380">
    <property type="term" value="P:N-acetylneuraminate biosynthetic process"/>
    <property type="evidence" value="ECO:0007669"/>
    <property type="project" value="TreeGrafter"/>
</dbReference>
<dbReference type="SUPFAM" id="SSF56784">
    <property type="entry name" value="HAD-like"/>
    <property type="match status" value="1"/>
</dbReference>
<comment type="cofactor">
    <cofactor evidence="1">
        <name>Mg(2+)</name>
        <dbReference type="ChEBI" id="CHEBI:18420"/>
    </cofactor>
</comment>
<evidence type="ECO:0008006" key="5">
    <source>
        <dbReference type="Google" id="ProtNLM"/>
    </source>
</evidence>
<dbReference type="InterPro" id="IPR023214">
    <property type="entry name" value="HAD_sf"/>
</dbReference>
<evidence type="ECO:0000256" key="2">
    <source>
        <dbReference type="ARBA" id="ARBA00022801"/>
    </source>
</evidence>
<organism evidence="4">
    <name type="scientific">Pyramimonas obovata</name>
    <dbReference type="NCBI Taxonomy" id="1411642"/>
    <lineage>
        <taxon>Eukaryota</taxon>
        <taxon>Viridiplantae</taxon>
        <taxon>Chlorophyta</taxon>
        <taxon>Pyramimonadophyceae</taxon>
        <taxon>Pyramimonadales</taxon>
        <taxon>Pyramimonadaceae</taxon>
        <taxon>Pyramimonas</taxon>
        <taxon>Pyramimonas incertae sedis</taxon>
    </lineage>
</organism>
<dbReference type="InterPro" id="IPR006439">
    <property type="entry name" value="HAD-SF_hydro_IA"/>
</dbReference>
<evidence type="ECO:0000256" key="1">
    <source>
        <dbReference type="ARBA" id="ARBA00001946"/>
    </source>
</evidence>
<dbReference type="PANTHER" id="PTHR46470">
    <property type="entry name" value="N-ACYLNEURAMINATE-9-PHOSPHATASE"/>
    <property type="match status" value="1"/>
</dbReference>
<accession>A0A7S0WQT8</accession>
<sequence>MTIKAAFFDLDDTLVLTGEADKRAFAALSALAKSKNAAVDTDALITAFKKRFKATPWDVTYKVEVTEWRAGMWLESLQEQNINDKELADAIQKCFDDTRLGDFPFIPGTKEMLASFKERGVKVVIITNGHHFIQHEKLKACKAADLFEYIIVGGDEVLAGRKEKPDAGIFQKACAMAGVSAEEAVHVGDSLSTDVQGGINAGLAATIWVSKSLADPPAEGPQPTFTVRTATETIDCIDKLEQRPVEE</sequence>
<keyword evidence="2" id="KW-0378">Hydrolase</keyword>
<dbReference type="GO" id="GO:0050124">
    <property type="term" value="F:N-acylneuraminate-9-phosphatase activity"/>
    <property type="evidence" value="ECO:0007669"/>
    <property type="project" value="TreeGrafter"/>
</dbReference>
<protein>
    <recommendedName>
        <fullName evidence="5">N-acylneuraminate-9-phosphatase</fullName>
    </recommendedName>
</protein>
<dbReference type="InterPro" id="IPR051400">
    <property type="entry name" value="HAD-like_hydrolase"/>
</dbReference>
<keyword evidence="3" id="KW-0460">Magnesium</keyword>
<evidence type="ECO:0000256" key="3">
    <source>
        <dbReference type="ARBA" id="ARBA00022842"/>
    </source>
</evidence>
<dbReference type="PRINTS" id="PR00413">
    <property type="entry name" value="HADHALOGNASE"/>
</dbReference>
<dbReference type="SFLD" id="SFLDG01129">
    <property type="entry name" value="C1.5:_HAD__Beta-PGM__Phosphata"/>
    <property type="match status" value="1"/>
</dbReference>
<reference evidence="4" key="1">
    <citation type="submission" date="2021-01" db="EMBL/GenBank/DDBJ databases">
        <authorList>
            <person name="Corre E."/>
            <person name="Pelletier E."/>
            <person name="Niang G."/>
            <person name="Scheremetjew M."/>
            <person name="Finn R."/>
            <person name="Kale V."/>
            <person name="Holt S."/>
            <person name="Cochrane G."/>
            <person name="Meng A."/>
            <person name="Brown T."/>
            <person name="Cohen L."/>
        </authorList>
    </citation>
    <scope>NUCLEOTIDE SEQUENCE</scope>
    <source>
        <strain evidence="4">CCMP722</strain>
    </source>
</reference>
<dbReference type="Gene3D" id="1.20.120.710">
    <property type="entry name" value="Haloacid dehalogenase hydrolase-like domain"/>
    <property type="match status" value="1"/>
</dbReference>
<dbReference type="Gene3D" id="3.40.50.1000">
    <property type="entry name" value="HAD superfamily/HAD-like"/>
    <property type="match status" value="1"/>
</dbReference>
<dbReference type="EMBL" id="HBFA01028300">
    <property type="protein sequence ID" value="CAD8678942.1"/>
    <property type="molecule type" value="Transcribed_RNA"/>
</dbReference>
<evidence type="ECO:0000313" key="4">
    <source>
        <dbReference type="EMBL" id="CAD8678942.1"/>
    </source>
</evidence>
<dbReference type="Pfam" id="PF00702">
    <property type="entry name" value="Hydrolase"/>
    <property type="match status" value="1"/>
</dbReference>